<protein>
    <submittedName>
        <fullName evidence="2">Caspase family protein</fullName>
    </submittedName>
</protein>
<evidence type="ECO:0000313" key="3">
    <source>
        <dbReference type="Proteomes" id="UP000289703"/>
    </source>
</evidence>
<dbReference type="EMBL" id="SAXA01000025">
    <property type="protein sequence ID" value="RXQ87393.1"/>
    <property type="molecule type" value="Genomic_DNA"/>
</dbReference>
<keyword evidence="3" id="KW-1185">Reference proteome</keyword>
<accession>A0A4Q1JHQ7</accession>
<comment type="caution">
    <text evidence="2">The sequence shown here is derived from an EMBL/GenBank/DDBJ whole genome shotgun (WGS) entry which is preliminary data.</text>
</comment>
<dbReference type="AlphaFoldDB" id="A0A4Q1JHQ7"/>
<reference evidence="2 3" key="1">
    <citation type="submission" date="2019-01" db="EMBL/GenBank/DDBJ databases">
        <title>Ancylomarina salipaludis sp. nov., isolated from a salt marsh.</title>
        <authorList>
            <person name="Yoon J.-H."/>
        </authorList>
    </citation>
    <scope>NUCLEOTIDE SEQUENCE [LARGE SCALE GENOMIC DNA]</scope>
    <source>
        <strain evidence="2 3">SHSM-M15</strain>
    </source>
</reference>
<dbReference type="RefSeq" id="WP_129255774.1">
    <property type="nucleotide sequence ID" value="NZ_SAXA01000025.1"/>
</dbReference>
<evidence type="ECO:0000313" key="2">
    <source>
        <dbReference type="EMBL" id="RXQ87393.1"/>
    </source>
</evidence>
<gene>
    <name evidence="2" type="ORF">EO244_16430</name>
</gene>
<evidence type="ECO:0000259" key="1">
    <source>
        <dbReference type="Pfam" id="PF00656"/>
    </source>
</evidence>
<dbReference type="InterPro" id="IPR011600">
    <property type="entry name" value="Pept_C14_caspase"/>
</dbReference>
<dbReference type="InterPro" id="IPR029030">
    <property type="entry name" value="Caspase-like_dom_sf"/>
</dbReference>
<dbReference type="GO" id="GO:0006508">
    <property type="term" value="P:proteolysis"/>
    <property type="evidence" value="ECO:0007669"/>
    <property type="project" value="InterPro"/>
</dbReference>
<organism evidence="2 3">
    <name type="scientific">Ancylomarina salipaludis</name>
    <dbReference type="NCBI Taxonomy" id="2501299"/>
    <lineage>
        <taxon>Bacteria</taxon>
        <taxon>Pseudomonadati</taxon>
        <taxon>Bacteroidota</taxon>
        <taxon>Bacteroidia</taxon>
        <taxon>Marinilabiliales</taxon>
        <taxon>Marinifilaceae</taxon>
        <taxon>Ancylomarina</taxon>
    </lineage>
</organism>
<dbReference type="SUPFAM" id="SSF52129">
    <property type="entry name" value="Caspase-like"/>
    <property type="match status" value="1"/>
</dbReference>
<dbReference type="OrthoDB" id="1492850at2"/>
<proteinExistence type="predicted"/>
<dbReference type="Pfam" id="PF00656">
    <property type="entry name" value="Peptidase_C14"/>
    <property type="match status" value="1"/>
</dbReference>
<name>A0A4Q1JHQ7_9BACT</name>
<dbReference type="Gene3D" id="3.40.50.1460">
    <property type="match status" value="1"/>
</dbReference>
<dbReference type="Proteomes" id="UP000289703">
    <property type="component" value="Unassembled WGS sequence"/>
</dbReference>
<dbReference type="GO" id="GO:0004197">
    <property type="term" value="F:cysteine-type endopeptidase activity"/>
    <property type="evidence" value="ECO:0007669"/>
    <property type="project" value="InterPro"/>
</dbReference>
<sequence>MSNFFLNIAIDNYEDKHFPPLNNAQNDALRLENILTKKYGFELIEPSLFGVNATRRNIIEVINTLAYSVNEKDNLIIYFAGHGDIHPKTKKGFWIPQDAKNSVSDWIPSSTVIDMICGIEAKHILLIIDSCFSGAFLTQNRNKIEYHYSKLNQSKSRWIISSGRHEKVSDGQPGVGSPFSVILNEFLEKNVTRTFSVAEMAIAVSKGTGSQAKQQPIFAHIEGVGHEDGQLVFNINKPENESLMYKEDSDLSKIVVSYETAIEINKLGFSQESIFGYYKDSDKVKLKICNGDSDFICSAYTYEEIVEFIPENIDVDEDTYIARSDGYDKLGESKEGTVDFASVSFQRTEVLDTPYMSICKCRGRMVAFSKNEEGYYNNLICWGRNQADSAALMIIELFKENKIERK</sequence>
<feature type="domain" description="Peptidase C14 caspase" evidence="1">
    <location>
        <begin position="8"/>
        <end position="218"/>
    </location>
</feature>